<evidence type="ECO:0000313" key="2">
    <source>
        <dbReference type="Proteomes" id="UP000515156"/>
    </source>
</evidence>
<proteinExistence type="predicted"/>
<keyword evidence="2" id="KW-1185">Reference proteome</keyword>
<feature type="compositionally biased region" description="Polar residues" evidence="1">
    <location>
        <begin position="343"/>
        <end position="354"/>
    </location>
</feature>
<feature type="compositionally biased region" description="Polar residues" evidence="1">
    <location>
        <begin position="141"/>
        <end position="167"/>
    </location>
</feature>
<protein>
    <submittedName>
        <fullName evidence="3 4">Nuclear fragile X mental retardation-interacting protein 2-like</fullName>
    </submittedName>
</protein>
<dbReference type="PANTHER" id="PTHR28333">
    <property type="entry name" value="NUCLEAR FRAGILE X MENTAL RETARDATION-INTERACTING PROTEIN 2"/>
    <property type="match status" value="1"/>
</dbReference>
<dbReference type="GO" id="GO:0010494">
    <property type="term" value="C:cytoplasmic stress granule"/>
    <property type="evidence" value="ECO:0007669"/>
    <property type="project" value="TreeGrafter"/>
</dbReference>
<dbReference type="OrthoDB" id="8849279at2759"/>
<feature type="region of interest" description="Disordered" evidence="1">
    <location>
        <begin position="321"/>
        <end position="362"/>
    </location>
</feature>
<dbReference type="RefSeq" id="XP_030065088.1">
    <property type="nucleotide sequence ID" value="XM_030209228.1"/>
</dbReference>
<gene>
    <name evidence="3 4 5" type="primary">LOC115473986</name>
</gene>
<accession>A0A6P7YPD3</accession>
<sequence length="459" mass="50590">MQKGIVASDENMNPQELWPSRKKEKCYKSEAEIEPLKGCIRTKSGSWDTNGCGPDPEIEAMSSRSEESTPLSPSNSMNIRNLQISERETTAPRQAQRPPAHHYSYHRHQSHYTDRSGPFQPGFRRNFRDFERKYRRDWVPRQNNAVNGYRPQQSGGINTESRSSTRVQKTKELLGPSEELKGNSPEPQIVPTGSVKTEGCPSSPRRASGVSDSPQLLEEMDGKPAVTTAGREETWSLFKQLPVFPVDSSSARTLPKISYASKVKENLEKRTPEPAAVSAAKTTMVPASAVKTTNSLPNCVLSTSQNDPYRTGTTAATSATFLPTLGAPSSPATPELVPHHLDSSPSSENGQSAPGSPPCAYSQNKEHLGAIFQNEWGLSFINDPNAGQALSAGETPPLVTNVPEVTAEMEPRACQESASEKDWEAVVWYHMREWDQLWNLHQLDPARVMMYSEPTDGKG</sequence>
<dbReference type="PANTHER" id="PTHR28333:SF3">
    <property type="entry name" value="LOC100145486 PROTEIN"/>
    <property type="match status" value="1"/>
</dbReference>
<dbReference type="KEGG" id="muo:115473986"/>
<dbReference type="RefSeq" id="XP_030065090.1">
    <property type="nucleotide sequence ID" value="XM_030209230.1"/>
</dbReference>
<dbReference type="AlphaFoldDB" id="A0A6P7YPD3"/>
<dbReference type="InterPro" id="IPR032747">
    <property type="entry name" value="NUFIP2"/>
</dbReference>
<feature type="region of interest" description="Disordered" evidence="1">
    <location>
        <begin position="1"/>
        <end position="26"/>
    </location>
</feature>
<dbReference type="Proteomes" id="UP000515156">
    <property type="component" value="Chromosome 7"/>
</dbReference>
<dbReference type="GeneID" id="115473986"/>
<dbReference type="RefSeq" id="XP_030065089.1">
    <property type="nucleotide sequence ID" value="XM_030209229.1"/>
</dbReference>
<name>A0A6P7YPD3_9AMPH</name>
<evidence type="ECO:0000313" key="4">
    <source>
        <dbReference type="RefSeq" id="XP_030065089.1"/>
    </source>
</evidence>
<evidence type="ECO:0000313" key="3">
    <source>
        <dbReference type="RefSeq" id="XP_030065088.1"/>
    </source>
</evidence>
<dbReference type="Pfam" id="PF15293">
    <property type="entry name" value="NUFIP2"/>
    <property type="match status" value="1"/>
</dbReference>
<feature type="region of interest" description="Disordered" evidence="1">
    <location>
        <begin position="38"/>
        <end position="124"/>
    </location>
</feature>
<organism evidence="2 5">
    <name type="scientific">Microcaecilia unicolor</name>
    <dbReference type="NCBI Taxonomy" id="1415580"/>
    <lineage>
        <taxon>Eukaryota</taxon>
        <taxon>Metazoa</taxon>
        <taxon>Chordata</taxon>
        <taxon>Craniata</taxon>
        <taxon>Vertebrata</taxon>
        <taxon>Euteleostomi</taxon>
        <taxon>Amphibia</taxon>
        <taxon>Gymnophiona</taxon>
        <taxon>Siphonopidae</taxon>
        <taxon>Microcaecilia</taxon>
    </lineage>
</organism>
<dbReference type="GO" id="GO:0005654">
    <property type="term" value="C:nucleoplasm"/>
    <property type="evidence" value="ECO:0007669"/>
    <property type="project" value="TreeGrafter"/>
</dbReference>
<feature type="compositionally biased region" description="Basic residues" evidence="1">
    <location>
        <begin position="99"/>
        <end position="110"/>
    </location>
</feature>
<evidence type="ECO:0000256" key="1">
    <source>
        <dbReference type="SAM" id="MobiDB-lite"/>
    </source>
</evidence>
<evidence type="ECO:0000313" key="5">
    <source>
        <dbReference type="RefSeq" id="XP_030065090.1"/>
    </source>
</evidence>
<feature type="region of interest" description="Disordered" evidence="1">
    <location>
        <begin position="141"/>
        <end position="216"/>
    </location>
</feature>
<feature type="compositionally biased region" description="Polar residues" evidence="1">
    <location>
        <begin position="68"/>
        <end position="84"/>
    </location>
</feature>
<reference evidence="3 4" key="1">
    <citation type="submission" date="2025-04" db="UniProtKB">
        <authorList>
            <consortium name="RefSeq"/>
        </authorList>
    </citation>
    <scope>IDENTIFICATION</scope>
</reference>
<dbReference type="GO" id="GO:0003723">
    <property type="term" value="F:RNA binding"/>
    <property type="evidence" value="ECO:0007669"/>
    <property type="project" value="InterPro"/>
</dbReference>